<gene>
    <name evidence="2" type="ORF">SHI21_11880</name>
</gene>
<feature type="signal peptide" evidence="1">
    <location>
        <begin position="1"/>
        <end position="19"/>
    </location>
</feature>
<name>A0ABU5VV41_9BACT</name>
<comment type="caution">
    <text evidence="2">The sequence shown here is derived from an EMBL/GenBank/DDBJ whole genome shotgun (WGS) entry which is preliminary data.</text>
</comment>
<reference evidence="2 3" key="1">
    <citation type="submission" date="2023-11" db="EMBL/GenBank/DDBJ databases">
        <title>A Novel Polar Bacteriovorax (B. antarcticus) Isolated from the Biocrust in Antarctica.</title>
        <authorList>
            <person name="Mun W."/>
            <person name="Choi S.Y."/>
            <person name="Mitchell R.J."/>
        </authorList>
    </citation>
    <scope>NUCLEOTIDE SEQUENCE [LARGE SCALE GENOMIC DNA]</scope>
    <source>
        <strain evidence="2 3">PP10</strain>
    </source>
</reference>
<accession>A0ABU5VV41</accession>
<protein>
    <submittedName>
        <fullName evidence="2">Uncharacterized protein</fullName>
    </submittedName>
</protein>
<keyword evidence="3" id="KW-1185">Reference proteome</keyword>
<evidence type="ECO:0000313" key="3">
    <source>
        <dbReference type="Proteomes" id="UP001302274"/>
    </source>
</evidence>
<proteinExistence type="predicted"/>
<evidence type="ECO:0000256" key="1">
    <source>
        <dbReference type="SAM" id="SignalP"/>
    </source>
</evidence>
<keyword evidence="1" id="KW-0732">Signal</keyword>
<evidence type="ECO:0000313" key="2">
    <source>
        <dbReference type="EMBL" id="MEA9356913.1"/>
    </source>
</evidence>
<sequence>MKTSILFLISALITPSAFAKSKCMTNAIGIYHETGFGISFGGGSSSVDYGEKSVVNVPLSVDNKPACFIKQNAFKLKSEAKKDKDEKNSITVTPMKTEFENVPNASQKQYIFVEKDAENSLKTKFHIMSFICAGELPLSIEATSDTYSKLALTSNSANIKVSKVFATGKAAQNLKKVMPDLSVQETFDFFGKIYQEKTHKELMADKPCCTEYRIPSIISDTSITSLSGVERAIASSFTTMGANVPNGCSKDFADSMKNYQLENYTANESLKDYQIKKKWFSDDLVFEW</sequence>
<dbReference type="EMBL" id="JAYGJQ010000002">
    <property type="protein sequence ID" value="MEA9356913.1"/>
    <property type="molecule type" value="Genomic_DNA"/>
</dbReference>
<organism evidence="2 3">
    <name type="scientific">Bacteriovorax antarcticus</name>
    <dbReference type="NCBI Taxonomy" id="3088717"/>
    <lineage>
        <taxon>Bacteria</taxon>
        <taxon>Pseudomonadati</taxon>
        <taxon>Bdellovibrionota</taxon>
        <taxon>Bacteriovoracia</taxon>
        <taxon>Bacteriovoracales</taxon>
        <taxon>Bacteriovoracaceae</taxon>
        <taxon>Bacteriovorax</taxon>
    </lineage>
</organism>
<dbReference type="RefSeq" id="WP_323576807.1">
    <property type="nucleotide sequence ID" value="NZ_JAYGJQ010000002.1"/>
</dbReference>
<dbReference type="Proteomes" id="UP001302274">
    <property type="component" value="Unassembled WGS sequence"/>
</dbReference>
<feature type="chain" id="PRO_5046512060" evidence="1">
    <location>
        <begin position="20"/>
        <end position="288"/>
    </location>
</feature>